<dbReference type="InterPro" id="IPR023674">
    <property type="entry name" value="Ribosomal_uL1-like"/>
</dbReference>
<sequence>MVKKISKNLQKANKLIDKDHLYSIEEGLNIIRKISFEKFNPSVEVSFNLNLDVKKASQQLRGSLVLPNGTGKIAKVLVIADKHDQEEAKLAGADYVNDEFILEKIQRENWFDFDFIVTTPKYMAKFAKYGKLLGPKGLMPNPKLGTVTTDIKNAITNIKKGQIEYRTNDQGLINLSIGKLSFSDQELKENYEAIFSLIKSKRPSEVKGEYIIDIFLSTTMGPGIRIAKD</sequence>
<accession>A0A0G7ZN23</accession>
<comment type="function">
    <text evidence="9">Protein L1 is also a translational repressor protein, it controls the translation of the L11 operon by binding to its mRNA.</text>
</comment>
<comment type="similarity">
    <text evidence="1 9">Belongs to the universal ribosomal protein uL1 family.</text>
</comment>
<evidence type="ECO:0000256" key="5">
    <source>
        <dbReference type="ARBA" id="ARBA00022884"/>
    </source>
</evidence>
<dbReference type="GO" id="GO:0000049">
    <property type="term" value="F:tRNA binding"/>
    <property type="evidence" value="ECO:0007669"/>
    <property type="project" value="UniProtKB-KW"/>
</dbReference>
<evidence type="ECO:0000256" key="2">
    <source>
        <dbReference type="ARBA" id="ARBA00022491"/>
    </source>
</evidence>
<evidence type="ECO:0000256" key="4">
    <source>
        <dbReference type="ARBA" id="ARBA00022845"/>
    </source>
</evidence>
<evidence type="ECO:0000256" key="3">
    <source>
        <dbReference type="ARBA" id="ARBA00022730"/>
    </source>
</evidence>
<dbReference type="CDD" id="cd00403">
    <property type="entry name" value="Ribosomal_L1"/>
    <property type="match status" value="1"/>
</dbReference>
<name>A0A0G7ZN23_9MOLU</name>
<reference evidence="11" key="1">
    <citation type="submission" date="2015-05" db="EMBL/GenBank/DDBJ databases">
        <authorList>
            <person name="Collingro A."/>
        </authorList>
    </citation>
    <scope>NUCLEOTIDE SEQUENCE [LARGE SCALE GENOMIC DNA]</scope>
    <source>
        <strain evidence="11">Ps</strain>
    </source>
</reference>
<dbReference type="Pfam" id="PF00687">
    <property type="entry name" value="Ribosomal_L1"/>
    <property type="match status" value="1"/>
</dbReference>
<dbReference type="NCBIfam" id="TIGR01169">
    <property type="entry name" value="rplA_bact"/>
    <property type="match status" value="1"/>
</dbReference>
<dbReference type="InterPro" id="IPR005878">
    <property type="entry name" value="Ribosom_uL1_bac-type"/>
</dbReference>
<dbReference type="PANTHER" id="PTHR36427:SF3">
    <property type="entry name" value="LARGE RIBOSOMAL SUBUNIT PROTEIN UL1M"/>
    <property type="match status" value="1"/>
</dbReference>
<evidence type="ECO:0000256" key="1">
    <source>
        <dbReference type="ARBA" id="ARBA00010531"/>
    </source>
</evidence>
<dbReference type="AlphaFoldDB" id="A0A0G7ZN23"/>
<protein>
    <recommendedName>
        <fullName evidence="8 9">Large ribosomal subunit protein uL1</fullName>
    </recommendedName>
</protein>
<evidence type="ECO:0000256" key="6">
    <source>
        <dbReference type="ARBA" id="ARBA00022980"/>
    </source>
</evidence>
<dbReference type="Gene3D" id="3.40.50.790">
    <property type="match status" value="1"/>
</dbReference>
<dbReference type="FunFam" id="3.40.50.790:FF:000001">
    <property type="entry name" value="50S ribosomal protein L1"/>
    <property type="match status" value="1"/>
</dbReference>
<evidence type="ECO:0000256" key="7">
    <source>
        <dbReference type="ARBA" id="ARBA00023274"/>
    </source>
</evidence>
<dbReference type="Gene3D" id="3.30.190.20">
    <property type="match status" value="1"/>
</dbReference>
<keyword evidence="3 9" id="KW-0699">rRNA-binding</keyword>
<keyword evidence="2 9" id="KW-0678">Repressor</keyword>
<dbReference type="Proteomes" id="UP000242141">
    <property type="component" value="Unassembled WGS sequence"/>
</dbReference>
<dbReference type="PIRSF" id="PIRSF002155">
    <property type="entry name" value="Ribosomal_L1"/>
    <property type="match status" value="1"/>
</dbReference>
<keyword evidence="9" id="KW-0820">tRNA-binding</keyword>
<dbReference type="HAMAP" id="MF_01318_B">
    <property type="entry name" value="Ribosomal_uL1_B"/>
    <property type="match status" value="1"/>
</dbReference>
<keyword evidence="4 9" id="KW-0810">Translation regulation</keyword>
<comment type="function">
    <text evidence="9">Binds directly to 23S rRNA. The L1 stalk is quite mobile in the ribosome, and is involved in E site tRNA release.</text>
</comment>
<evidence type="ECO:0000256" key="8">
    <source>
        <dbReference type="ARBA" id="ARBA00035241"/>
    </source>
</evidence>
<keyword evidence="11" id="KW-1185">Reference proteome</keyword>
<dbReference type="GO" id="GO:0003735">
    <property type="term" value="F:structural constituent of ribosome"/>
    <property type="evidence" value="ECO:0007669"/>
    <property type="project" value="InterPro"/>
</dbReference>
<gene>
    <name evidence="9" type="primary">rplA</name>
    <name evidence="10" type="ORF">HEPPS_02520</name>
</gene>
<keyword evidence="6 9" id="KW-0689">Ribosomal protein</keyword>
<proteinExistence type="inferred from homology"/>
<dbReference type="PANTHER" id="PTHR36427">
    <property type="entry name" value="54S RIBOSOMAL PROTEIN L1, MITOCHONDRIAL"/>
    <property type="match status" value="1"/>
</dbReference>
<dbReference type="InterPro" id="IPR002143">
    <property type="entry name" value="Ribosomal_uL1"/>
</dbReference>
<keyword evidence="7 9" id="KW-0687">Ribonucleoprotein</keyword>
<dbReference type="EMBL" id="CWGI01000001">
    <property type="protein sequence ID" value="CRX37048.1"/>
    <property type="molecule type" value="Genomic_DNA"/>
</dbReference>
<dbReference type="InterPro" id="IPR028364">
    <property type="entry name" value="Ribosomal_uL1/biogenesis"/>
</dbReference>
<dbReference type="GO" id="GO:0019843">
    <property type="term" value="F:rRNA binding"/>
    <property type="evidence" value="ECO:0007669"/>
    <property type="project" value="UniProtKB-UniRule"/>
</dbReference>
<dbReference type="GO" id="GO:0006417">
    <property type="term" value="P:regulation of translation"/>
    <property type="evidence" value="ECO:0007669"/>
    <property type="project" value="UniProtKB-KW"/>
</dbReference>
<organism evidence="10 11">
    <name type="scientific">Candidatus Hepatoplasma crinochetorum</name>
    <dbReference type="NCBI Taxonomy" id="295596"/>
    <lineage>
        <taxon>Bacteria</taxon>
        <taxon>Bacillati</taxon>
        <taxon>Mycoplasmatota</taxon>
        <taxon>Mollicutes</taxon>
        <taxon>Candidatus Hepatoplasmataceae</taxon>
        <taxon>Candidatus Hepatoplasma</taxon>
    </lineage>
</organism>
<evidence type="ECO:0000313" key="11">
    <source>
        <dbReference type="Proteomes" id="UP000242141"/>
    </source>
</evidence>
<evidence type="ECO:0000256" key="9">
    <source>
        <dbReference type="HAMAP-Rule" id="MF_01318"/>
    </source>
</evidence>
<comment type="subunit">
    <text evidence="9">Part of the 50S ribosomal subunit.</text>
</comment>
<dbReference type="InterPro" id="IPR016095">
    <property type="entry name" value="Ribosomal_uL1_3-a/b-sand"/>
</dbReference>
<dbReference type="SUPFAM" id="SSF56808">
    <property type="entry name" value="Ribosomal protein L1"/>
    <property type="match status" value="1"/>
</dbReference>
<keyword evidence="5 9" id="KW-0694">RNA-binding</keyword>
<dbReference type="GO" id="GO:0006412">
    <property type="term" value="P:translation"/>
    <property type="evidence" value="ECO:0007669"/>
    <property type="project" value="UniProtKB-UniRule"/>
</dbReference>
<dbReference type="GO" id="GO:0015934">
    <property type="term" value="C:large ribosomal subunit"/>
    <property type="evidence" value="ECO:0007669"/>
    <property type="project" value="InterPro"/>
</dbReference>
<evidence type="ECO:0000313" key="10">
    <source>
        <dbReference type="EMBL" id="CRX37048.1"/>
    </source>
</evidence>